<dbReference type="EMBL" id="ABYJ02000231">
    <property type="protein sequence ID" value="EEU99187.1"/>
    <property type="molecule type" value="Genomic_DNA"/>
</dbReference>
<feature type="region of interest" description="Disordered" evidence="1">
    <location>
        <begin position="65"/>
        <end position="88"/>
    </location>
</feature>
<dbReference type="HOGENOM" id="CLU_164777_0_0_9"/>
<comment type="caution">
    <text evidence="2">The sequence shown here is derived from an EMBL/GenBank/DDBJ whole genome shotgun (WGS) entry which is preliminary data.</text>
</comment>
<dbReference type="AlphaFoldDB" id="C7GG49"/>
<proteinExistence type="predicted"/>
<reference evidence="2 3" key="1">
    <citation type="submission" date="2009-08" db="EMBL/GenBank/DDBJ databases">
        <authorList>
            <person name="Weinstock G."/>
            <person name="Sodergren E."/>
            <person name="Clifton S."/>
            <person name="Fulton L."/>
            <person name="Fulton B."/>
            <person name="Courtney L."/>
            <person name="Fronick C."/>
            <person name="Harrison M."/>
            <person name="Strong C."/>
            <person name="Farmer C."/>
            <person name="Delahaunty K."/>
            <person name="Markovic C."/>
            <person name="Hall O."/>
            <person name="Minx P."/>
            <person name="Tomlinson C."/>
            <person name="Mitreva M."/>
            <person name="Nelson J."/>
            <person name="Hou S."/>
            <person name="Wollam A."/>
            <person name="Pepin K.H."/>
            <person name="Johnson M."/>
            <person name="Bhonagiri V."/>
            <person name="Nash W.E."/>
            <person name="Warren W."/>
            <person name="Chinwalla A."/>
            <person name="Mardis E.R."/>
            <person name="Wilson R.K."/>
        </authorList>
    </citation>
    <scope>NUCLEOTIDE SEQUENCE [LARGE SCALE GENOMIC DNA]</scope>
    <source>
        <strain evidence="2 3">L1-82</strain>
    </source>
</reference>
<protein>
    <recommendedName>
        <fullName evidence="4">DUF3847 domain-containing protein</fullName>
    </recommendedName>
</protein>
<organism evidence="2 3">
    <name type="scientific">Roseburia intestinalis L1-82</name>
    <dbReference type="NCBI Taxonomy" id="536231"/>
    <lineage>
        <taxon>Bacteria</taxon>
        <taxon>Bacillati</taxon>
        <taxon>Bacillota</taxon>
        <taxon>Clostridia</taxon>
        <taxon>Lachnospirales</taxon>
        <taxon>Lachnospiraceae</taxon>
        <taxon>Roseburia</taxon>
    </lineage>
</organism>
<evidence type="ECO:0000313" key="2">
    <source>
        <dbReference type="EMBL" id="EEU99187.1"/>
    </source>
</evidence>
<evidence type="ECO:0000313" key="3">
    <source>
        <dbReference type="Proteomes" id="UP000004828"/>
    </source>
</evidence>
<dbReference type="Proteomes" id="UP000004828">
    <property type="component" value="Unassembled WGS sequence"/>
</dbReference>
<accession>C7GG49</accession>
<gene>
    <name evidence="2" type="ORF">ROSINTL182_08911</name>
</gene>
<sequence length="122" mass="14204">MFFTDSGTTFFPHLLPEICHCQLSKTIVPKHKILKPKPPGYGHKKEVPDMADKRIMTPEEKALLQAKHRQEEAEARNRKKERDARTHRLVQDGAILESIVPHIKEMDLDSLKRELMIRLRGM</sequence>
<dbReference type="Pfam" id="PF12958">
    <property type="entry name" value="DUF3847"/>
    <property type="match status" value="1"/>
</dbReference>
<evidence type="ECO:0000256" key="1">
    <source>
        <dbReference type="SAM" id="MobiDB-lite"/>
    </source>
</evidence>
<evidence type="ECO:0008006" key="4">
    <source>
        <dbReference type="Google" id="ProtNLM"/>
    </source>
</evidence>
<dbReference type="InterPro" id="IPR024215">
    <property type="entry name" value="DUF3847"/>
</dbReference>
<name>C7GG49_9FIRM</name>